<organism evidence="1 2">
    <name type="scientific">Panagrolaimus sp. JU765</name>
    <dbReference type="NCBI Taxonomy" id="591449"/>
    <lineage>
        <taxon>Eukaryota</taxon>
        <taxon>Metazoa</taxon>
        <taxon>Ecdysozoa</taxon>
        <taxon>Nematoda</taxon>
        <taxon>Chromadorea</taxon>
        <taxon>Rhabditida</taxon>
        <taxon>Tylenchina</taxon>
        <taxon>Panagrolaimomorpha</taxon>
        <taxon>Panagrolaimoidea</taxon>
        <taxon>Panagrolaimidae</taxon>
        <taxon>Panagrolaimus</taxon>
    </lineage>
</organism>
<sequence>MFFLLIILLFPLLVIFRIWRASRKNNSIAFFHPYCDGGGGGERVLFQAIYTLKNKRSPYQNKRIIVYSRVPENEKHEILSAVSLRFNITIDEKDVDFVQLHTVKWMNPKNFPRFTLLFQSLAELLVAFEAICRCLPEIFIDTTGCPLSIPLFKILGGCKVSCYVHYPTITTQMIKRVENRAEMYNNADFIAKNEKLTAAKISYYQLFAKMYKFAGGYSDVVMVNGSWTEEHIKNLWNCKPIKVYPPVDFFVDGDLSRSRDDVATILSVGQIRPEKNHRLQLEVLKLALEMNLNVKLIIAGGCRNAEDKARVEELKKYADELEVADRVLWMLNIPVDKLIELNRTSLIGIHTMTEEHFGIAVVESMAAGVIMIAHNSGGPKLDIVEDGETGYLATTAEEYAKCIEEICSKTNDELQNMRIKAQKSMKRFSVEEFERNFLAAMEKL</sequence>
<reference evidence="2" key="1">
    <citation type="submission" date="2022-11" db="UniProtKB">
        <authorList>
            <consortium name="WormBaseParasite"/>
        </authorList>
    </citation>
    <scope>IDENTIFICATION</scope>
</reference>
<name>A0AC34PW36_9BILA</name>
<proteinExistence type="predicted"/>
<accession>A0AC34PW36</accession>
<dbReference type="Proteomes" id="UP000887576">
    <property type="component" value="Unplaced"/>
</dbReference>
<evidence type="ECO:0000313" key="1">
    <source>
        <dbReference type="Proteomes" id="UP000887576"/>
    </source>
</evidence>
<dbReference type="WBParaSite" id="JU765_v2.g10538.t1">
    <property type="protein sequence ID" value="JU765_v2.g10538.t1"/>
    <property type="gene ID" value="JU765_v2.g10538"/>
</dbReference>
<evidence type="ECO:0000313" key="2">
    <source>
        <dbReference type="WBParaSite" id="JU765_v2.g10538.t1"/>
    </source>
</evidence>
<protein>
    <submittedName>
        <fullName evidence="2">GDP-Man:Man(3)GlcNAc(2)-PP-Dol alpha-1,2-mannosyltransferase</fullName>
    </submittedName>
</protein>